<accession>A0A2B4RLY4</accession>
<dbReference type="SUPFAM" id="SSF54695">
    <property type="entry name" value="POZ domain"/>
    <property type="match status" value="1"/>
</dbReference>
<gene>
    <name evidence="5" type="primary">klhl12</name>
    <name evidence="5" type="ORF">AWC38_SpisGene18160</name>
</gene>
<dbReference type="Gene3D" id="3.30.710.10">
    <property type="entry name" value="Potassium Channel Kv1.1, Chain A"/>
    <property type="match status" value="1"/>
</dbReference>
<dbReference type="SUPFAM" id="SSF117281">
    <property type="entry name" value="Kelch motif"/>
    <property type="match status" value="1"/>
</dbReference>
<keyword evidence="2" id="KW-0677">Repeat</keyword>
<evidence type="ECO:0000256" key="2">
    <source>
        <dbReference type="ARBA" id="ARBA00022737"/>
    </source>
</evidence>
<dbReference type="SMART" id="SM00612">
    <property type="entry name" value="Kelch"/>
    <property type="match status" value="3"/>
</dbReference>
<evidence type="ECO:0000259" key="4">
    <source>
        <dbReference type="PROSITE" id="PS50097"/>
    </source>
</evidence>
<dbReference type="Gene3D" id="1.25.40.420">
    <property type="match status" value="1"/>
</dbReference>
<dbReference type="Pfam" id="PF01344">
    <property type="entry name" value="Kelch_1"/>
    <property type="match status" value="2"/>
</dbReference>
<evidence type="ECO:0000256" key="3">
    <source>
        <dbReference type="SAM" id="MobiDB-lite"/>
    </source>
</evidence>
<dbReference type="PROSITE" id="PS50097">
    <property type="entry name" value="BTB"/>
    <property type="match status" value="1"/>
</dbReference>
<dbReference type="Pfam" id="PF07707">
    <property type="entry name" value="BACK"/>
    <property type="match status" value="1"/>
</dbReference>
<dbReference type="AlphaFoldDB" id="A0A2B4RLY4"/>
<dbReference type="OrthoDB" id="6359816at2759"/>
<reference evidence="6" key="1">
    <citation type="journal article" date="2017" name="bioRxiv">
        <title>Comparative analysis of the genomes of Stylophora pistillata and Acropora digitifera provides evidence for extensive differences between species of corals.</title>
        <authorList>
            <person name="Voolstra C.R."/>
            <person name="Li Y."/>
            <person name="Liew Y.J."/>
            <person name="Baumgarten S."/>
            <person name="Zoccola D."/>
            <person name="Flot J.-F."/>
            <person name="Tambutte S."/>
            <person name="Allemand D."/>
            <person name="Aranda M."/>
        </authorList>
    </citation>
    <scope>NUCLEOTIDE SEQUENCE [LARGE SCALE GENOMIC DNA]</scope>
</reference>
<dbReference type="SMART" id="SM00875">
    <property type="entry name" value="BACK"/>
    <property type="match status" value="1"/>
</dbReference>
<proteinExistence type="predicted"/>
<comment type="caution">
    <text evidence="5">The sequence shown here is derived from an EMBL/GenBank/DDBJ whole genome shotgun (WGS) entry which is preliminary data.</text>
</comment>
<evidence type="ECO:0000313" key="5">
    <source>
        <dbReference type="EMBL" id="PFX17510.1"/>
    </source>
</evidence>
<dbReference type="EMBL" id="LSMT01000469">
    <property type="protein sequence ID" value="PFX17510.1"/>
    <property type="molecule type" value="Genomic_DNA"/>
</dbReference>
<name>A0A2B4RLY4_STYPI</name>
<dbReference type="InterPro" id="IPR006652">
    <property type="entry name" value="Kelch_1"/>
</dbReference>
<protein>
    <submittedName>
        <fullName evidence="5">Kelch-like protein 12</fullName>
    </submittedName>
</protein>
<dbReference type="InterPro" id="IPR017096">
    <property type="entry name" value="BTB-kelch_protein"/>
</dbReference>
<dbReference type="PANTHER" id="PTHR45632">
    <property type="entry name" value="LD33804P"/>
    <property type="match status" value="1"/>
</dbReference>
<dbReference type="InterPro" id="IPR000210">
    <property type="entry name" value="BTB/POZ_dom"/>
</dbReference>
<dbReference type="Pfam" id="PF00651">
    <property type="entry name" value="BTB"/>
    <property type="match status" value="1"/>
</dbReference>
<feature type="region of interest" description="Disordered" evidence="3">
    <location>
        <begin position="545"/>
        <end position="564"/>
    </location>
</feature>
<dbReference type="CDD" id="cd18186">
    <property type="entry name" value="BTB_POZ_ZBTB_KLHL-like"/>
    <property type="match status" value="1"/>
</dbReference>
<dbReference type="STRING" id="50429.A0A2B4RLY4"/>
<dbReference type="InterPro" id="IPR011705">
    <property type="entry name" value="BACK"/>
</dbReference>
<dbReference type="PANTHER" id="PTHR45632:SF3">
    <property type="entry name" value="KELCH-LIKE PROTEIN 32"/>
    <property type="match status" value="1"/>
</dbReference>
<keyword evidence="1" id="KW-0880">Kelch repeat</keyword>
<dbReference type="SMART" id="SM00225">
    <property type="entry name" value="BTB"/>
    <property type="match status" value="1"/>
</dbReference>
<dbReference type="Gene3D" id="2.120.10.80">
    <property type="entry name" value="Kelch-type beta propeller"/>
    <property type="match status" value="1"/>
</dbReference>
<sequence>MEEELDLAYSREMFKNLMKMRENLSYTDVILRVKGKIFHAHKVLLATSSRYFDAMFSTETKESTQNEVELKGEDLTVEAFEIILNFIYSSILPLTEDNVLDVLEAADHLQILSVVKKCSSFIGNNLSRDKFQVETRLKIHRVADRHNLTELREESLQALALKFGEICEEEGFMENFKADELELLLPRNDLSVPSETFLFTSVISWIKHDKENRLPLAPRLLNKVRLALVDIMVVLSELESEEFKDIPECFSLMYNSLSQHVRPFLSSPFAQEKGMPRLSSKPFPGLELPSLQITPAALYTGNYLFLFDEKDVHQHQLDTHAWKALPPMRNTHCDFQVCLLEDFLYLIGGSEVNHSAVSERFSFSKKIWQRLSFHVDQGLYGCAVAVYNDCIYSIGGSWAKGGADHGVFRFNPMKNEWTKLAGTAYSHTQACAFVAGGRLYVAGGKTDPPSKRQRGLIPSSHVEVYDEENNQWHSVPQPHIPPGNFGAVEIEGHIYFILGNVAFDSGIRIGDEEVYHVNIEDWKAISQHDTDAVFVYMPVNRTKTDQTKQELTENYEASDELENN</sequence>
<dbReference type="InterPro" id="IPR015915">
    <property type="entry name" value="Kelch-typ_b-propeller"/>
</dbReference>
<dbReference type="InterPro" id="IPR011333">
    <property type="entry name" value="SKP1/BTB/POZ_sf"/>
</dbReference>
<feature type="domain" description="BTB" evidence="4">
    <location>
        <begin position="27"/>
        <end position="96"/>
    </location>
</feature>
<evidence type="ECO:0000256" key="1">
    <source>
        <dbReference type="ARBA" id="ARBA00022441"/>
    </source>
</evidence>
<keyword evidence="6" id="KW-1185">Reference proteome</keyword>
<organism evidence="5 6">
    <name type="scientific">Stylophora pistillata</name>
    <name type="common">Smooth cauliflower coral</name>
    <dbReference type="NCBI Taxonomy" id="50429"/>
    <lineage>
        <taxon>Eukaryota</taxon>
        <taxon>Metazoa</taxon>
        <taxon>Cnidaria</taxon>
        <taxon>Anthozoa</taxon>
        <taxon>Hexacorallia</taxon>
        <taxon>Scleractinia</taxon>
        <taxon>Astrocoeniina</taxon>
        <taxon>Pocilloporidae</taxon>
        <taxon>Stylophora</taxon>
    </lineage>
</organism>
<dbReference type="PIRSF" id="PIRSF037037">
    <property type="entry name" value="Kelch-like_protein_gigaxonin"/>
    <property type="match status" value="1"/>
</dbReference>
<evidence type="ECO:0000313" key="6">
    <source>
        <dbReference type="Proteomes" id="UP000225706"/>
    </source>
</evidence>
<dbReference type="Proteomes" id="UP000225706">
    <property type="component" value="Unassembled WGS sequence"/>
</dbReference>